<dbReference type="EMBL" id="QGDL01000004">
    <property type="protein sequence ID" value="PWJ30217.1"/>
    <property type="molecule type" value="Genomic_DNA"/>
</dbReference>
<dbReference type="Pfam" id="PF00877">
    <property type="entry name" value="NLPC_P60"/>
    <property type="match status" value="1"/>
</dbReference>
<dbReference type="Proteomes" id="UP000245845">
    <property type="component" value="Unassembled WGS sequence"/>
</dbReference>
<evidence type="ECO:0000256" key="1">
    <source>
        <dbReference type="ARBA" id="ARBA00007074"/>
    </source>
</evidence>
<dbReference type="SUPFAM" id="SSF50685">
    <property type="entry name" value="Barwin-like endoglucanases"/>
    <property type="match status" value="1"/>
</dbReference>
<feature type="region of interest" description="Disordered" evidence="5">
    <location>
        <begin position="1"/>
        <end position="144"/>
    </location>
</feature>
<dbReference type="GO" id="GO:0008234">
    <property type="term" value="F:cysteine-type peptidase activity"/>
    <property type="evidence" value="ECO:0007669"/>
    <property type="project" value="UniProtKB-KW"/>
</dbReference>
<feature type="domain" description="NlpC/P60" evidence="7">
    <location>
        <begin position="398"/>
        <end position="522"/>
    </location>
</feature>
<dbReference type="InterPro" id="IPR003646">
    <property type="entry name" value="SH3-like_bac-type"/>
</dbReference>
<dbReference type="InterPro" id="IPR036908">
    <property type="entry name" value="RlpA-like_sf"/>
</dbReference>
<dbReference type="SUPFAM" id="SSF54001">
    <property type="entry name" value="Cysteine proteinases"/>
    <property type="match status" value="1"/>
</dbReference>
<dbReference type="CDD" id="cd14667">
    <property type="entry name" value="3D_containing_proteins"/>
    <property type="match status" value="1"/>
</dbReference>
<evidence type="ECO:0000256" key="4">
    <source>
        <dbReference type="ARBA" id="ARBA00022807"/>
    </source>
</evidence>
<evidence type="ECO:0000256" key="2">
    <source>
        <dbReference type="ARBA" id="ARBA00022670"/>
    </source>
</evidence>
<dbReference type="Pfam" id="PF06725">
    <property type="entry name" value="3D"/>
    <property type="match status" value="1"/>
</dbReference>
<protein>
    <submittedName>
        <fullName evidence="8">3D domain-containing protein</fullName>
    </submittedName>
</protein>
<feature type="domain" description="SH3b" evidence="6">
    <location>
        <begin position="292"/>
        <end position="355"/>
    </location>
</feature>
<keyword evidence="2" id="KW-0645">Protease</keyword>
<evidence type="ECO:0000259" key="7">
    <source>
        <dbReference type="PROSITE" id="PS51935"/>
    </source>
</evidence>
<dbReference type="Gene3D" id="2.40.40.10">
    <property type="entry name" value="RlpA-like domain"/>
    <property type="match status" value="1"/>
</dbReference>
<feature type="compositionally biased region" description="Polar residues" evidence="5">
    <location>
        <begin position="79"/>
        <end position="103"/>
    </location>
</feature>
<dbReference type="InterPro" id="IPR000064">
    <property type="entry name" value="NLP_P60_dom"/>
</dbReference>
<evidence type="ECO:0000256" key="3">
    <source>
        <dbReference type="ARBA" id="ARBA00022801"/>
    </source>
</evidence>
<comment type="caution">
    <text evidence="8">The sequence shown here is derived from an EMBL/GenBank/DDBJ whole genome shotgun (WGS) entry which is preliminary data.</text>
</comment>
<feature type="compositionally biased region" description="Acidic residues" evidence="5">
    <location>
        <begin position="1"/>
        <end position="13"/>
    </location>
</feature>
<evidence type="ECO:0000259" key="6">
    <source>
        <dbReference type="PROSITE" id="PS51781"/>
    </source>
</evidence>
<keyword evidence="9" id="KW-1185">Reference proteome</keyword>
<dbReference type="GO" id="GO:0009254">
    <property type="term" value="P:peptidoglycan turnover"/>
    <property type="evidence" value="ECO:0007669"/>
    <property type="project" value="InterPro"/>
</dbReference>
<dbReference type="PANTHER" id="PTHR47053">
    <property type="entry name" value="MUREIN DD-ENDOPEPTIDASE MEPH-RELATED"/>
    <property type="match status" value="1"/>
</dbReference>
<dbReference type="Gene3D" id="2.30.30.40">
    <property type="entry name" value="SH3 Domains"/>
    <property type="match status" value="2"/>
</dbReference>
<dbReference type="PROSITE" id="PS51781">
    <property type="entry name" value="SH3B"/>
    <property type="match status" value="1"/>
</dbReference>
<dbReference type="AlphaFoldDB" id="A0A2Y9BCP1"/>
<dbReference type="GO" id="GO:0006508">
    <property type="term" value="P:proteolysis"/>
    <property type="evidence" value="ECO:0007669"/>
    <property type="project" value="UniProtKB-KW"/>
</dbReference>
<dbReference type="SMART" id="SM00287">
    <property type="entry name" value="SH3b"/>
    <property type="match status" value="2"/>
</dbReference>
<dbReference type="InterPro" id="IPR010611">
    <property type="entry name" value="3D_dom"/>
</dbReference>
<name>A0A2Y9BCP1_9FIRM</name>
<dbReference type="Gene3D" id="3.90.1720.10">
    <property type="entry name" value="endopeptidase domain like (from Nostoc punctiforme)"/>
    <property type="match status" value="1"/>
</dbReference>
<keyword evidence="4" id="KW-0788">Thiol protease</keyword>
<dbReference type="Pfam" id="PF08239">
    <property type="entry name" value="SH3_3"/>
    <property type="match status" value="1"/>
</dbReference>
<comment type="similarity">
    <text evidence="1">Belongs to the peptidase C40 family.</text>
</comment>
<feature type="compositionally biased region" description="Basic and acidic residues" evidence="5">
    <location>
        <begin position="17"/>
        <end position="38"/>
    </location>
</feature>
<feature type="compositionally biased region" description="Basic and acidic residues" evidence="5">
    <location>
        <begin position="46"/>
        <end position="63"/>
    </location>
</feature>
<dbReference type="PROSITE" id="PS51935">
    <property type="entry name" value="NLPC_P60"/>
    <property type="match status" value="1"/>
</dbReference>
<evidence type="ECO:0000313" key="8">
    <source>
        <dbReference type="EMBL" id="PWJ30217.1"/>
    </source>
</evidence>
<dbReference type="GO" id="GO:0004553">
    <property type="term" value="F:hydrolase activity, hydrolyzing O-glycosyl compounds"/>
    <property type="evidence" value="ECO:0007669"/>
    <property type="project" value="InterPro"/>
</dbReference>
<evidence type="ECO:0000256" key="5">
    <source>
        <dbReference type="SAM" id="MobiDB-lite"/>
    </source>
</evidence>
<dbReference type="GO" id="GO:0019867">
    <property type="term" value="C:outer membrane"/>
    <property type="evidence" value="ECO:0007669"/>
    <property type="project" value="InterPro"/>
</dbReference>
<gene>
    <name evidence="8" type="ORF">A8806_10482</name>
</gene>
<proteinExistence type="inferred from homology"/>
<evidence type="ECO:0000313" key="9">
    <source>
        <dbReference type="Proteomes" id="UP000245845"/>
    </source>
</evidence>
<accession>A0A2Y9BCP1</accession>
<dbReference type="InterPro" id="IPR038765">
    <property type="entry name" value="Papain-like_cys_pep_sf"/>
</dbReference>
<dbReference type="PANTHER" id="PTHR47053:SF1">
    <property type="entry name" value="MUREIN DD-ENDOPEPTIDASE MEPH-RELATED"/>
    <property type="match status" value="1"/>
</dbReference>
<sequence length="633" mass="68757">MLEDGSVYLDEETGYLLDKETKIKVDPVTGEREDEKEQGSTGSEGEPEKPEGSTPGDKDEGGKGDGSGSVEEGKGDGQNGSSSGDENQNQDGSVNEGGSTPDDSISPEDPAQSEKPSDAEGTEDKKEDDSKKQEAEDANKPSTNAALVAGQQIIRIPNVKKDFRFWTVARRYAFARTSVNVREEMTADARAVGSLNKDGLLYVLQEEKGGWLYVESGTVRGFVKADEVLRGDDAQKLLKEFQNQAKEKAEKEKKEYTGIETVVTLAKELVPQGENEAFLHTHATVNRTVVDKKYALTTIGLLNVREGKGMNSRIVGTLKADSLCYILADENEEWVYVESGDVRGFVNKRYLKTGKDVDRQIEKSGEDSFPTASEIIEPENNQACYYTLTSVKSGVPGAEVRESLVEYASQFIGNPYIWGGTSLTEGADCSGFVQSIYKQYGYDLPRVAEDQAQYGTKIPVGDAKPGDLIFYAKDGHIHHVVIYAGDSRTVEAMGTDYGIVQGSVDKNEAVWATRVLDDSSYAYAGSIGEVNATDDMYGEDLGDFELTYYCSCEICCDVETGITATGTPVVEGRTIAVDPDVIPYGTKVIIGGHVFTAEDCGGAIKGKHIDIYVNDHERALSMGVNQAQVHLVK</sequence>
<dbReference type="InterPro" id="IPR059180">
    <property type="entry name" value="3D_YorM"/>
</dbReference>
<reference evidence="8 9" key="1">
    <citation type="submission" date="2018-05" db="EMBL/GenBank/DDBJ databases">
        <title>The Hungate 1000. A catalogue of reference genomes from the rumen microbiome.</title>
        <authorList>
            <person name="Kelly W."/>
        </authorList>
    </citation>
    <scope>NUCLEOTIDE SEQUENCE [LARGE SCALE GENOMIC DNA]</scope>
    <source>
        <strain evidence="8 9">NLAE-zl-C242</strain>
    </source>
</reference>
<dbReference type="InterPro" id="IPR051202">
    <property type="entry name" value="Peptidase_C40"/>
</dbReference>
<feature type="compositionally biased region" description="Basic and acidic residues" evidence="5">
    <location>
        <begin position="115"/>
        <end position="139"/>
    </location>
</feature>
<organism evidence="8 9">
    <name type="scientific">Faecalicatena orotica</name>
    <dbReference type="NCBI Taxonomy" id="1544"/>
    <lineage>
        <taxon>Bacteria</taxon>
        <taxon>Bacillati</taxon>
        <taxon>Bacillota</taxon>
        <taxon>Clostridia</taxon>
        <taxon>Lachnospirales</taxon>
        <taxon>Lachnospiraceae</taxon>
        <taxon>Faecalicatena</taxon>
    </lineage>
</organism>
<keyword evidence="3" id="KW-0378">Hydrolase</keyword>